<dbReference type="Gene3D" id="3.40.250.10">
    <property type="entry name" value="Rhodanese-like domain"/>
    <property type="match status" value="1"/>
</dbReference>
<evidence type="ECO:0000256" key="1">
    <source>
        <dbReference type="SAM" id="MobiDB-lite"/>
    </source>
</evidence>
<dbReference type="EMBL" id="JALJOS010000002">
    <property type="protein sequence ID" value="KAK9843352.1"/>
    <property type="molecule type" value="Genomic_DNA"/>
</dbReference>
<dbReference type="InterPro" id="IPR001763">
    <property type="entry name" value="Rhodanese-like_dom"/>
</dbReference>
<comment type="caution">
    <text evidence="3">The sequence shown here is derived from an EMBL/GenBank/DDBJ whole genome shotgun (WGS) entry which is preliminary data.</text>
</comment>
<evidence type="ECO:0000313" key="4">
    <source>
        <dbReference type="Proteomes" id="UP001438707"/>
    </source>
</evidence>
<sequence>MVGVNTLGSCRQLDNRQLQQPSRRLAGSRPAKRQQQVSAVTRAGKADGSRSQEEVAAVVSSTAFLVTLAALNSAAAGDALAAGTAVSSSVQGPNTATALVSASGSQAVDKAVSTAVDAVKATGGLIKSGLGVANNGLTAAKQTYAQVAPVVEDAVNKATPYVKTAAKTAGDIAGPVVKAVTPTVQSGISEAERFLNRNGVQPEALVRKGNLAAEQAGDIINRNAPQVSNSVGKLSSADPTTLGKYALGLAALYFLGPAFLRGLFGTFRGYRGNISPAAALDALANDGNTVLVDVRTSREKESSGIPDIPNSGKLIELEFATVDSRSTRGQLRNVNNVERTMTVLQIAALKKVNKGTTVLLMDKNGGGAKAVAKELSGRGFRRIFVINGGFQGWTGSKLQTRLSSSVSPIEILSPGNIFGTQRTSNNTQRSTQAGRRALPSGR</sequence>
<dbReference type="SUPFAM" id="SSF52821">
    <property type="entry name" value="Rhodanese/Cell cycle control phosphatase"/>
    <property type="match status" value="1"/>
</dbReference>
<feature type="region of interest" description="Disordered" evidence="1">
    <location>
        <begin position="14"/>
        <end position="51"/>
    </location>
</feature>
<dbReference type="SMART" id="SM00450">
    <property type="entry name" value="RHOD"/>
    <property type="match status" value="1"/>
</dbReference>
<dbReference type="InterPro" id="IPR044690">
    <property type="entry name" value="CAS_plant"/>
</dbReference>
<dbReference type="Pfam" id="PF00581">
    <property type="entry name" value="Rhodanese"/>
    <property type="match status" value="1"/>
</dbReference>
<proteinExistence type="predicted"/>
<dbReference type="PANTHER" id="PTHR34209:SF1">
    <property type="entry name" value="CALCIUM SENSING RECEPTOR, CHLOROPLASTIC"/>
    <property type="match status" value="1"/>
</dbReference>
<name>A0AAW1SC21_9CHLO</name>
<dbReference type="GO" id="GO:0071277">
    <property type="term" value="P:cellular response to calcium ion"/>
    <property type="evidence" value="ECO:0007669"/>
    <property type="project" value="InterPro"/>
</dbReference>
<dbReference type="CDD" id="cd00158">
    <property type="entry name" value="RHOD"/>
    <property type="match status" value="1"/>
</dbReference>
<evidence type="ECO:0000313" key="3">
    <source>
        <dbReference type="EMBL" id="KAK9843352.1"/>
    </source>
</evidence>
<dbReference type="GO" id="GO:0090333">
    <property type="term" value="P:regulation of stomatal closure"/>
    <property type="evidence" value="ECO:0007669"/>
    <property type="project" value="InterPro"/>
</dbReference>
<dbReference type="GO" id="GO:0009704">
    <property type="term" value="P:de-etiolation"/>
    <property type="evidence" value="ECO:0007669"/>
    <property type="project" value="InterPro"/>
</dbReference>
<keyword evidence="4" id="KW-1185">Reference proteome</keyword>
<feature type="domain" description="Rhodanese" evidence="2">
    <location>
        <begin position="285"/>
        <end position="402"/>
    </location>
</feature>
<accession>A0AAW1SC21</accession>
<evidence type="ECO:0000259" key="2">
    <source>
        <dbReference type="PROSITE" id="PS50206"/>
    </source>
</evidence>
<organism evidence="3 4">
    <name type="scientific">Apatococcus lobatus</name>
    <dbReference type="NCBI Taxonomy" id="904363"/>
    <lineage>
        <taxon>Eukaryota</taxon>
        <taxon>Viridiplantae</taxon>
        <taxon>Chlorophyta</taxon>
        <taxon>core chlorophytes</taxon>
        <taxon>Trebouxiophyceae</taxon>
        <taxon>Chlorellales</taxon>
        <taxon>Chlorellaceae</taxon>
        <taxon>Apatococcus</taxon>
    </lineage>
</organism>
<gene>
    <name evidence="3" type="ORF">WJX74_010836</name>
</gene>
<dbReference type="PANTHER" id="PTHR34209">
    <property type="entry name" value="RHODANESE/CELL CYCLE CONTROL PHOSPHATASE SUPERFAMILY PROTEIN"/>
    <property type="match status" value="1"/>
</dbReference>
<reference evidence="3 4" key="1">
    <citation type="journal article" date="2024" name="Nat. Commun.">
        <title>Phylogenomics reveals the evolutionary origins of lichenization in chlorophyte algae.</title>
        <authorList>
            <person name="Puginier C."/>
            <person name="Libourel C."/>
            <person name="Otte J."/>
            <person name="Skaloud P."/>
            <person name="Haon M."/>
            <person name="Grisel S."/>
            <person name="Petersen M."/>
            <person name="Berrin J.G."/>
            <person name="Delaux P.M."/>
            <person name="Dal Grande F."/>
            <person name="Keller J."/>
        </authorList>
    </citation>
    <scope>NUCLEOTIDE SEQUENCE [LARGE SCALE GENOMIC DNA]</scope>
    <source>
        <strain evidence="3 4">SAG 2145</strain>
    </source>
</reference>
<dbReference type="PROSITE" id="PS50206">
    <property type="entry name" value="RHODANESE_3"/>
    <property type="match status" value="1"/>
</dbReference>
<feature type="region of interest" description="Disordered" evidence="1">
    <location>
        <begin position="417"/>
        <end position="442"/>
    </location>
</feature>
<dbReference type="InterPro" id="IPR036873">
    <property type="entry name" value="Rhodanese-like_dom_sf"/>
</dbReference>
<protein>
    <recommendedName>
        <fullName evidence="2">Rhodanese domain-containing protein</fullName>
    </recommendedName>
</protein>
<feature type="compositionally biased region" description="Polar residues" evidence="1">
    <location>
        <begin position="418"/>
        <end position="433"/>
    </location>
</feature>
<dbReference type="Proteomes" id="UP001438707">
    <property type="component" value="Unassembled WGS sequence"/>
</dbReference>
<dbReference type="AlphaFoldDB" id="A0AAW1SC21"/>